<feature type="domain" description="Apple" evidence="1">
    <location>
        <begin position="70"/>
        <end position="152"/>
    </location>
</feature>
<reference evidence="2" key="1">
    <citation type="submission" date="2021-06" db="EMBL/GenBank/DDBJ databases">
        <authorList>
            <person name="Kallberg Y."/>
            <person name="Tangrot J."/>
            <person name="Rosling A."/>
        </authorList>
    </citation>
    <scope>NUCLEOTIDE SEQUENCE</scope>
    <source>
        <strain evidence="2">FL966</strain>
    </source>
</reference>
<keyword evidence="3" id="KW-1185">Reference proteome</keyword>
<sequence length="157" mass="16760">ITSETVTTTIDCSTTTPTLYSCPDSLQVPEECDKCEQTTTTTCTPTTTVCAPTTVPTTACAPFISEDICCGSSGPARNGSIANTGESYYSFNTTSLEICCQSCYADCNCINYFFLSTRDQTTCFFYGESGVTCGDIFYKSPNPNSQDGTVGCGFCRT</sequence>
<gene>
    <name evidence="2" type="ORF">CPELLU_LOCUS14184</name>
</gene>
<evidence type="ECO:0000313" key="3">
    <source>
        <dbReference type="Proteomes" id="UP000789759"/>
    </source>
</evidence>
<comment type="caution">
    <text evidence="2">The sequence shown here is derived from an EMBL/GenBank/DDBJ whole genome shotgun (WGS) entry which is preliminary data.</text>
</comment>
<dbReference type="EMBL" id="CAJVQA010016393">
    <property type="protein sequence ID" value="CAG8742777.1"/>
    <property type="molecule type" value="Genomic_DNA"/>
</dbReference>
<dbReference type="Proteomes" id="UP000789759">
    <property type="component" value="Unassembled WGS sequence"/>
</dbReference>
<evidence type="ECO:0000313" key="2">
    <source>
        <dbReference type="EMBL" id="CAG8742777.1"/>
    </source>
</evidence>
<name>A0A9N9IP43_9GLOM</name>
<organism evidence="2 3">
    <name type="scientific">Cetraspora pellucida</name>
    <dbReference type="NCBI Taxonomy" id="1433469"/>
    <lineage>
        <taxon>Eukaryota</taxon>
        <taxon>Fungi</taxon>
        <taxon>Fungi incertae sedis</taxon>
        <taxon>Mucoromycota</taxon>
        <taxon>Glomeromycotina</taxon>
        <taxon>Glomeromycetes</taxon>
        <taxon>Diversisporales</taxon>
        <taxon>Gigasporaceae</taxon>
        <taxon>Cetraspora</taxon>
    </lineage>
</organism>
<dbReference type="InterPro" id="IPR003609">
    <property type="entry name" value="Pan_app"/>
</dbReference>
<dbReference type="PROSITE" id="PS50948">
    <property type="entry name" value="PAN"/>
    <property type="match status" value="1"/>
</dbReference>
<evidence type="ECO:0000259" key="1">
    <source>
        <dbReference type="PROSITE" id="PS50948"/>
    </source>
</evidence>
<dbReference type="AlphaFoldDB" id="A0A9N9IP43"/>
<accession>A0A9N9IP43</accession>
<feature type="non-terminal residue" evidence="2">
    <location>
        <position position="1"/>
    </location>
</feature>
<protein>
    <submittedName>
        <fullName evidence="2">12143_t:CDS:1</fullName>
    </submittedName>
</protein>
<proteinExistence type="predicted"/>